<keyword evidence="4" id="KW-1185">Reference proteome</keyword>
<comment type="similarity">
    <text evidence="1">Belongs to the glycosyl hydrolase 31 family.</text>
</comment>
<gene>
    <name evidence="3" type="ORF">NTEN_LOCUS13733</name>
</gene>
<dbReference type="InterPro" id="IPR000322">
    <property type="entry name" value="Glyco_hydro_31_TIM"/>
</dbReference>
<organism evidence="3 4">
    <name type="scientific">Nesidiocoris tenuis</name>
    <dbReference type="NCBI Taxonomy" id="355587"/>
    <lineage>
        <taxon>Eukaryota</taxon>
        <taxon>Metazoa</taxon>
        <taxon>Ecdysozoa</taxon>
        <taxon>Arthropoda</taxon>
        <taxon>Hexapoda</taxon>
        <taxon>Insecta</taxon>
        <taxon>Pterygota</taxon>
        <taxon>Neoptera</taxon>
        <taxon>Paraneoptera</taxon>
        <taxon>Hemiptera</taxon>
        <taxon>Heteroptera</taxon>
        <taxon>Panheteroptera</taxon>
        <taxon>Cimicomorpha</taxon>
        <taxon>Miridae</taxon>
        <taxon>Dicyphina</taxon>
        <taxon>Nesidiocoris</taxon>
    </lineage>
</organism>
<dbReference type="Proteomes" id="UP000479000">
    <property type="component" value="Unassembled WGS sequence"/>
</dbReference>
<dbReference type="AlphaFoldDB" id="A0A6H5GWS3"/>
<dbReference type="Pfam" id="PF01055">
    <property type="entry name" value="Glyco_hydro_31_2nd"/>
    <property type="match status" value="1"/>
</dbReference>
<evidence type="ECO:0000256" key="1">
    <source>
        <dbReference type="RuleBase" id="RU361185"/>
    </source>
</evidence>
<dbReference type="GO" id="GO:0004553">
    <property type="term" value="F:hydrolase activity, hydrolyzing O-glycosyl compounds"/>
    <property type="evidence" value="ECO:0007669"/>
    <property type="project" value="InterPro"/>
</dbReference>
<dbReference type="GO" id="GO:0005975">
    <property type="term" value="P:carbohydrate metabolic process"/>
    <property type="evidence" value="ECO:0007669"/>
    <property type="project" value="InterPro"/>
</dbReference>
<dbReference type="OrthoDB" id="1334205at2759"/>
<protein>
    <recommendedName>
        <fullName evidence="2">Glycoside hydrolase family 31 TIM barrel domain-containing protein</fullName>
    </recommendedName>
</protein>
<sequence>MHCRRWELQPIGEKEGMHYVLILDPGVSGSEKPGTYPPYDKGLKMDIFVKDSSGKKPLVGKAVRPTLLKIRPTCPKSREASSTITRSACQPFTTAASPIITCTTTMGVSKRS</sequence>
<keyword evidence="1" id="KW-0326">Glycosidase</keyword>
<reference evidence="3 4" key="1">
    <citation type="submission" date="2020-02" db="EMBL/GenBank/DDBJ databases">
        <authorList>
            <person name="Ferguson B K."/>
        </authorList>
    </citation>
    <scope>NUCLEOTIDE SEQUENCE [LARGE SCALE GENOMIC DNA]</scope>
</reference>
<dbReference type="EMBL" id="CADCXU010020472">
    <property type="protein sequence ID" value="CAB0008487.1"/>
    <property type="molecule type" value="Genomic_DNA"/>
</dbReference>
<evidence type="ECO:0000313" key="3">
    <source>
        <dbReference type="EMBL" id="CAB0008487.1"/>
    </source>
</evidence>
<proteinExistence type="inferred from homology"/>
<accession>A0A6H5GWS3</accession>
<name>A0A6H5GWS3_9HEMI</name>
<evidence type="ECO:0000313" key="4">
    <source>
        <dbReference type="Proteomes" id="UP000479000"/>
    </source>
</evidence>
<evidence type="ECO:0000259" key="2">
    <source>
        <dbReference type="Pfam" id="PF01055"/>
    </source>
</evidence>
<keyword evidence="1" id="KW-0378">Hydrolase</keyword>
<feature type="domain" description="Glycoside hydrolase family 31 TIM barrel" evidence="2">
    <location>
        <begin position="14"/>
        <end position="57"/>
    </location>
</feature>
<dbReference type="Gene3D" id="3.20.20.80">
    <property type="entry name" value="Glycosidases"/>
    <property type="match status" value="1"/>
</dbReference>